<evidence type="ECO:0000313" key="15">
    <source>
        <dbReference type="Proteomes" id="UP000626697"/>
    </source>
</evidence>
<dbReference type="InterPro" id="IPR048279">
    <property type="entry name" value="MdtK-like"/>
</dbReference>
<evidence type="ECO:0000256" key="9">
    <source>
        <dbReference type="ARBA" id="ARBA00022989"/>
    </source>
</evidence>
<dbReference type="PANTHER" id="PTHR43298">
    <property type="entry name" value="MULTIDRUG RESISTANCE PROTEIN NORM-RELATED"/>
    <property type="match status" value="1"/>
</dbReference>
<feature type="transmembrane region" description="Helical" evidence="13">
    <location>
        <begin position="419"/>
        <end position="441"/>
    </location>
</feature>
<dbReference type="CDD" id="cd13131">
    <property type="entry name" value="MATE_NorM_like"/>
    <property type="match status" value="1"/>
</dbReference>
<dbReference type="EMBL" id="JACJHX010000009">
    <property type="protein sequence ID" value="MBA9027679.1"/>
    <property type="molecule type" value="Genomic_DNA"/>
</dbReference>
<comment type="function">
    <text evidence="1">Multidrug efflux pump.</text>
</comment>
<evidence type="ECO:0000256" key="1">
    <source>
        <dbReference type="ARBA" id="ARBA00003408"/>
    </source>
</evidence>
<feature type="transmembrane region" description="Helical" evidence="13">
    <location>
        <begin position="320"/>
        <end position="340"/>
    </location>
</feature>
<feature type="transmembrane region" description="Helical" evidence="13">
    <location>
        <begin position="389"/>
        <end position="407"/>
    </location>
</feature>
<comment type="caution">
    <text evidence="14">The sequence shown here is derived from an EMBL/GenBank/DDBJ whole genome shotgun (WGS) entry which is preliminary data.</text>
</comment>
<sequence>MRKTNTTHGKIRQLFIILFPLLITQLSLYAMSFFDIMMSGRYSTADVAGVSIGSSLWMPIYSGLGGILLAIPPIISQLIGAKDIKKVPFNIIQAIYLALAIGVAITIIGFILLNPILSMMNLEPAVEQVAHSFLVGLGYGILPLFVFNVLRSFMDGLGQTRISMLITLSALPINITFNYFLIYGKFGFPELGGVGSGYATAITYWLIFIIALIVVVKVEPFASYRVFKRFYRLSLKSWKTLLVIGLPIGFSIFFETSIFAAVTLFMSSYDTITIASHQIAMNFASFLYMAPLSISMGLTIVVAFEVGAKRYSDAREYSKIGISIAVILSLICSLVIFFLREQVASIYTDDQVVIKLTTHFLIYAIFFQISDAFQAPIQGILRGYKDVNFTFFMSLVSYWVIGLPFGYTLANFTDLGPFGYWIGLISGLAIGAIGLLGRLLYLQKVKYPSTQKSV</sequence>
<evidence type="ECO:0000256" key="6">
    <source>
        <dbReference type="ARBA" id="ARBA00022449"/>
    </source>
</evidence>
<dbReference type="PANTHER" id="PTHR43298:SF2">
    <property type="entry name" value="FMN_FAD EXPORTER YEEO-RELATED"/>
    <property type="match status" value="1"/>
</dbReference>
<evidence type="ECO:0000256" key="13">
    <source>
        <dbReference type="SAM" id="Phobius"/>
    </source>
</evidence>
<evidence type="ECO:0000256" key="12">
    <source>
        <dbReference type="ARBA" id="ARBA00031636"/>
    </source>
</evidence>
<keyword evidence="6" id="KW-0050">Antiport</keyword>
<evidence type="ECO:0000256" key="8">
    <source>
        <dbReference type="ARBA" id="ARBA00022692"/>
    </source>
</evidence>
<keyword evidence="11 13" id="KW-0472">Membrane</keyword>
<protein>
    <recommendedName>
        <fullName evidence="4">Probable multidrug resistance protein NorM</fullName>
    </recommendedName>
    <alternativeName>
        <fullName evidence="12">Multidrug-efflux transporter</fullName>
    </alternativeName>
</protein>
<dbReference type="InterPro" id="IPR050222">
    <property type="entry name" value="MATE_MdtK"/>
</dbReference>
<evidence type="ECO:0000256" key="4">
    <source>
        <dbReference type="ARBA" id="ARBA00020268"/>
    </source>
</evidence>
<feature type="transmembrane region" description="Helical" evidence="13">
    <location>
        <begin position="286"/>
        <end position="308"/>
    </location>
</feature>
<gene>
    <name evidence="14" type="ORF">HNP81_002970</name>
</gene>
<dbReference type="RefSeq" id="WP_182503104.1">
    <property type="nucleotide sequence ID" value="NZ_JACJHX010000009.1"/>
</dbReference>
<comment type="subcellular location">
    <subcellularLocation>
        <location evidence="2">Cell membrane</location>
        <topology evidence="2">Multi-pass membrane protein</topology>
    </subcellularLocation>
</comment>
<keyword evidence="15" id="KW-1185">Reference proteome</keyword>
<evidence type="ECO:0000256" key="2">
    <source>
        <dbReference type="ARBA" id="ARBA00004651"/>
    </source>
</evidence>
<accession>A0ABR6CRM6</accession>
<feature type="transmembrane region" description="Helical" evidence="13">
    <location>
        <begin position="12"/>
        <end position="34"/>
    </location>
</feature>
<dbReference type="Proteomes" id="UP000626697">
    <property type="component" value="Unassembled WGS sequence"/>
</dbReference>
<comment type="similarity">
    <text evidence="3">Belongs to the multi antimicrobial extrusion (MATE) (TC 2.A.66.1) family.</text>
</comment>
<dbReference type="Pfam" id="PF01554">
    <property type="entry name" value="MatE"/>
    <property type="match status" value="2"/>
</dbReference>
<feature type="transmembrane region" description="Helical" evidence="13">
    <location>
        <begin position="202"/>
        <end position="220"/>
    </location>
</feature>
<evidence type="ECO:0000256" key="3">
    <source>
        <dbReference type="ARBA" id="ARBA00010199"/>
    </source>
</evidence>
<feature type="transmembrane region" description="Helical" evidence="13">
    <location>
        <begin position="360"/>
        <end position="377"/>
    </location>
</feature>
<feature type="transmembrane region" description="Helical" evidence="13">
    <location>
        <begin position="241"/>
        <end position="266"/>
    </location>
</feature>
<evidence type="ECO:0000256" key="11">
    <source>
        <dbReference type="ARBA" id="ARBA00023136"/>
    </source>
</evidence>
<feature type="transmembrane region" description="Helical" evidence="13">
    <location>
        <begin position="95"/>
        <end position="117"/>
    </location>
</feature>
<dbReference type="InterPro" id="IPR002528">
    <property type="entry name" value="MATE_fam"/>
</dbReference>
<feature type="transmembrane region" description="Helical" evidence="13">
    <location>
        <begin position="162"/>
        <end position="182"/>
    </location>
</feature>
<evidence type="ECO:0000256" key="5">
    <source>
        <dbReference type="ARBA" id="ARBA00022448"/>
    </source>
</evidence>
<feature type="transmembrane region" description="Helical" evidence="13">
    <location>
        <begin position="54"/>
        <end position="75"/>
    </location>
</feature>
<evidence type="ECO:0000256" key="7">
    <source>
        <dbReference type="ARBA" id="ARBA00022475"/>
    </source>
</evidence>
<keyword evidence="8 13" id="KW-0812">Transmembrane</keyword>
<keyword evidence="5" id="KW-0813">Transport</keyword>
<organism evidence="14 15">
    <name type="scientific">Peribacillus huizhouensis</name>
    <dbReference type="NCBI Taxonomy" id="1501239"/>
    <lineage>
        <taxon>Bacteria</taxon>
        <taxon>Bacillati</taxon>
        <taxon>Bacillota</taxon>
        <taxon>Bacilli</taxon>
        <taxon>Bacillales</taxon>
        <taxon>Bacillaceae</taxon>
        <taxon>Peribacillus</taxon>
    </lineage>
</organism>
<dbReference type="PIRSF" id="PIRSF006603">
    <property type="entry name" value="DinF"/>
    <property type="match status" value="1"/>
</dbReference>
<evidence type="ECO:0000313" key="14">
    <source>
        <dbReference type="EMBL" id="MBA9027679.1"/>
    </source>
</evidence>
<proteinExistence type="inferred from homology"/>
<keyword evidence="10" id="KW-0406">Ion transport</keyword>
<dbReference type="NCBIfam" id="TIGR00797">
    <property type="entry name" value="matE"/>
    <property type="match status" value="1"/>
</dbReference>
<keyword evidence="9 13" id="KW-1133">Transmembrane helix</keyword>
<keyword evidence="7" id="KW-1003">Cell membrane</keyword>
<name>A0ABR6CRM6_9BACI</name>
<feature type="transmembrane region" description="Helical" evidence="13">
    <location>
        <begin position="129"/>
        <end position="150"/>
    </location>
</feature>
<reference evidence="14 15" key="1">
    <citation type="submission" date="2020-08" db="EMBL/GenBank/DDBJ databases">
        <title>Genomic Encyclopedia of Type Strains, Phase IV (KMG-IV): sequencing the most valuable type-strain genomes for metagenomic binning, comparative biology and taxonomic classification.</title>
        <authorList>
            <person name="Goeker M."/>
        </authorList>
    </citation>
    <scope>NUCLEOTIDE SEQUENCE [LARGE SCALE GENOMIC DNA]</scope>
    <source>
        <strain evidence="14 15">DSM 105481</strain>
    </source>
</reference>
<evidence type="ECO:0000256" key="10">
    <source>
        <dbReference type="ARBA" id="ARBA00023065"/>
    </source>
</evidence>